<reference evidence="2 3" key="1">
    <citation type="submission" date="2010-04" db="EMBL/GenBank/DDBJ databases">
        <authorList>
            <person name="Muzny D."/>
            <person name="Qin X."/>
            <person name="Deng J."/>
            <person name="Jiang H."/>
            <person name="Liu Y."/>
            <person name="Qu J."/>
            <person name="Song X.-Z."/>
            <person name="Zhang L."/>
            <person name="Thornton R."/>
            <person name="Coyle M."/>
            <person name="Francisco L."/>
            <person name="Jackson L."/>
            <person name="Javaid M."/>
            <person name="Korchina V."/>
            <person name="Kovar C."/>
            <person name="Mata R."/>
            <person name="Mathew T."/>
            <person name="Ngo R."/>
            <person name="Nguyen L."/>
            <person name="Nguyen N."/>
            <person name="Okwuonu G."/>
            <person name="Ongeri F."/>
            <person name="Pham C."/>
            <person name="Simmons D."/>
            <person name="Wilczek-Boney K."/>
            <person name="Hale W."/>
            <person name="Jakkamsetti A."/>
            <person name="Pham P."/>
            <person name="Ruth R."/>
            <person name="San Lucas F."/>
            <person name="Warren J."/>
            <person name="Zhang J."/>
            <person name="Zhao Z."/>
            <person name="Zhou C."/>
            <person name="Zhu D."/>
            <person name="Lee S."/>
            <person name="Bess C."/>
            <person name="Blankenburg K."/>
            <person name="Forbes L."/>
            <person name="Fu Q."/>
            <person name="Gubbala S."/>
            <person name="Hirani K."/>
            <person name="Jayaseelan J.C."/>
            <person name="Lara F."/>
            <person name="Munidasa M."/>
            <person name="Palculict T."/>
            <person name="Patil S."/>
            <person name="Pu L.-L."/>
            <person name="Saada N."/>
            <person name="Tang L."/>
            <person name="Weissenberger G."/>
            <person name="Zhu Y."/>
            <person name="Hemphill L."/>
            <person name="Shang Y."/>
            <person name="Youmans B."/>
            <person name="Ayvaz T."/>
            <person name="Ross M."/>
            <person name="Santibanez J."/>
            <person name="Aqrawi P."/>
            <person name="Gross S."/>
            <person name="Joshi V."/>
            <person name="Fowler G."/>
            <person name="Nazareth L."/>
            <person name="Reid J."/>
            <person name="Worley K."/>
            <person name="Petrosino J."/>
            <person name="Highlander S."/>
            <person name="Gibbs R."/>
        </authorList>
    </citation>
    <scope>NUCLEOTIDE SEQUENCE [LARGE SCALE GENOMIC DNA]</scope>
    <source>
        <strain evidence="2 3">ATCC BAA-614</strain>
    </source>
</reference>
<keyword evidence="3" id="KW-1185">Reference proteome</keyword>
<feature type="transmembrane region" description="Helical" evidence="1">
    <location>
        <begin position="63"/>
        <end position="83"/>
    </location>
</feature>
<keyword evidence="1" id="KW-0812">Transmembrane</keyword>
<feature type="transmembrane region" description="Helical" evidence="1">
    <location>
        <begin position="95"/>
        <end position="113"/>
    </location>
</feature>
<organism evidence="2 3">
    <name type="scientific">Mycobacterium parascrofulaceum ATCC BAA-614</name>
    <dbReference type="NCBI Taxonomy" id="525368"/>
    <lineage>
        <taxon>Bacteria</taxon>
        <taxon>Bacillati</taxon>
        <taxon>Actinomycetota</taxon>
        <taxon>Actinomycetes</taxon>
        <taxon>Mycobacteriales</taxon>
        <taxon>Mycobacteriaceae</taxon>
        <taxon>Mycobacterium</taxon>
        <taxon>Mycobacterium simiae complex</taxon>
    </lineage>
</organism>
<proteinExistence type="predicted"/>
<dbReference type="eggNOG" id="ENOG5033KSC">
    <property type="taxonomic scope" value="Bacteria"/>
</dbReference>
<gene>
    <name evidence="2" type="ORF">HMPREF0591_4113</name>
</gene>
<comment type="caution">
    <text evidence="2">The sequence shown here is derived from an EMBL/GenBank/DDBJ whole genome shotgun (WGS) entry which is preliminary data.</text>
</comment>
<evidence type="ECO:0008006" key="4">
    <source>
        <dbReference type="Google" id="ProtNLM"/>
    </source>
</evidence>
<keyword evidence="1" id="KW-1133">Transmembrane helix</keyword>
<name>D5PD69_9MYCO</name>
<feature type="transmembrane region" description="Helical" evidence="1">
    <location>
        <begin position="21"/>
        <end position="43"/>
    </location>
</feature>
<accession>D5PD69</accession>
<evidence type="ECO:0000313" key="2">
    <source>
        <dbReference type="EMBL" id="EFG76004.1"/>
    </source>
</evidence>
<feature type="transmembrane region" description="Helical" evidence="1">
    <location>
        <begin position="119"/>
        <end position="141"/>
    </location>
</feature>
<dbReference type="EMBL" id="ADNV01000288">
    <property type="protein sequence ID" value="EFG76004.1"/>
    <property type="molecule type" value="Genomic_DNA"/>
</dbReference>
<sequence>MTTLTRVTVFGRKPGAAPTAVRGAGLLVAAQGVAALVVAVVLVVRGIAGADQHVVNGSPASGWYAQGTTVFFVLAGAGVLAAGRALTLGKRWGRGLAVITELLLLPVAWYLTVDSHRPGFGIPAAVVALAVLGLLFSPAGVRWAAGDQRDSANSANRGPDSR</sequence>
<dbReference type="HOGENOM" id="CLU_124994_1_0_11"/>
<evidence type="ECO:0000256" key="1">
    <source>
        <dbReference type="SAM" id="Phobius"/>
    </source>
</evidence>
<protein>
    <recommendedName>
        <fullName evidence="4">Integral membrane protein</fullName>
    </recommendedName>
</protein>
<keyword evidence="1" id="KW-0472">Membrane</keyword>
<dbReference type="AlphaFoldDB" id="D5PD69"/>
<dbReference type="Proteomes" id="UP000003653">
    <property type="component" value="Unassembled WGS sequence"/>
</dbReference>
<evidence type="ECO:0000313" key="3">
    <source>
        <dbReference type="Proteomes" id="UP000003653"/>
    </source>
</evidence>